<comment type="caution">
    <text evidence="2">The sequence shown here is derived from an EMBL/GenBank/DDBJ whole genome shotgun (WGS) entry which is preliminary data.</text>
</comment>
<dbReference type="GO" id="GO:0005737">
    <property type="term" value="C:cytoplasm"/>
    <property type="evidence" value="ECO:0007669"/>
    <property type="project" value="TreeGrafter"/>
</dbReference>
<feature type="domain" description="N-acetyltransferase" evidence="1">
    <location>
        <begin position="13"/>
        <end position="168"/>
    </location>
</feature>
<dbReference type="SUPFAM" id="SSF55729">
    <property type="entry name" value="Acyl-CoA N-acyltransferases (Nat)"/>
    <property type="match status" value="1"/>
</dbReference>
<dbReference type="Gene3D" id="3.40.630.30">
    <property type="match status" value="1"/>
</dbReference>
<dbReference type="InterPro" id="IPR016181">
    <property type="entry name" value="Acyl_CoA_acyltransferase"/>
</dbReference>
<dbReference type="PROSITE" id="PS51186">
    <property type="entry name" value="GNAT"/>
    <property type="match status" value="1"/>
</dbReference>
<evidence type="ECO:0000259" key="1">
    <source>
        <dbReference type="PROSITE" id="PS51186"/>
    </source>
</evidence>
<dbReference type="Proteomes" id="UP000651057">
    <property type="component" value="Unassembled WGS sequence"/>
</dbReference>
<organism evidence="2 3">
    <name type="scientific">Aquimarina mytili</name>
    <dbReference type="NCBI Taxonomy" id="874423"/>
    <lineage>
        <taxon>Bacteria</taxon>
        <taxon>Pseudomonadati</taxon>
        <taxon>Bacteroidota</taxon>
        <taxon>Flavobacteriia</taxon>
        <taxon>Flavobacteriales</taxon>
        <taxon>Flavobacteriaceae</taxon>
        <taxon>Aquimarina</taxon>
    </lineage>
</organism>
<proteinExistence type="predicted"/>
<accession>A0A936ZSR2</accession>
<dbReference type="InterPro" id="IPR000182">
    <property type="entry name" value="GNAT_dom"/>
</dbReference>
<evidence type="ECO:0000313" key="2">
    <source>
        <dbReference type="EMBL" id="MBL0684737.1"/>
    </source>
</evidence>
<reference evidence="2" key="1">
    <citation type="submission" date="2021-01" db="EMBL/GenBank/DDBJ databases">
        <authorList>
            <person name="Zhong Y.L."/>
        </authorList>
    </citation>
    <scope>NUCLEOTIDE SEQUENCE</scope>
    <source>
        <strain evidence="2">KCTC 23302</strain>
    </source>
</reference>
<dbReference type="EMBL" id="JAERQJ010000006">
    <property type="protein sequence ID" value="MBL0684737.1"/>
    <property type="molecule type" value="Genomic_DNA"/>
</dbReference>
<name>A0A936ZSR2_9FLAO</name>
<protein>
    <submittedName>
        <fullName evidence="2">GNAT family N-acetyltransferase</fullName>
    </submittedName>
</protein>
<sequence length="172" mass="20075">MDKNFPTIKTDRLLLREITNFDLENIFNGLSNPKVIEHYGISFDSLNATKQQMIWYKNEKQMWWAICSLNNQVFYGAGGLNNIDCKVKKAEIGLWLLPEFWGKGIMKETLPLISDYGLNQLKLNRVEGFVETENINCKRAMSKLDFQLERTMIDCEIKNRKLISLDVYVKTI</sequence>
<dbReference type="Pfam" id="PF13302">
    <property type="entry name" value="Acetyltransf_3"/>
    <property type="match status" value="1"/>
</dbReference>
<dbReference type="AlphaFoldDB" id="A0A936ZSR2"/>
<dbReference type="GO" id="GO:0008999">
    <property type="term" value="F:protein-N-terminal-alanine acetyltransferase activity"/>
    <property type="evidence" value="ECO:0007669"/>
    <property type="project" value="TreeGrafter"/>
</dbReference>
<gene>
    <name evidence="2" type="ORF">JJQ60_14495</name>
</gene>
<dbReference type="RefSeq" id="WP_201921590.1">
    <property type="nucleotide sequence ID" value="NZ_BAABAX010000014.1"/>
</dbReference>
<evidence type="ECO:0000313" key="3">
    <source>
        <dbReference type="Proteomes" id="UP000651057"/>
    </source>
</evidence>
<dbReference type="PANTHER" id="PTHR43792:SF9">
    <property type="entry name" value="RIBOSOMAL-PROTEIN-ALANINE ACETYLTRANSFERASE"/>
    <property type="match status" value="1"/>
</dbReference>
<keyword evidence="3" id="KW-1185">Reference proteome</keyword>
<dbReference type="InterPro" id="IPR051531">
    <property type="entry name" value="N-acetyltransferase"/>
</dbReference>
<dbReference type="PANTHER" id="PTHR43792">
    <property type="entry name" value="GNAT FAMILY, PUTATIVE (AFU_ORTHOLOGUE AFUA_3G00765)-RELATED-RELATED"/>
    <property type="match status" value="1"/>
</dbReference>